<comment type="caution">
    <text evidence="1">The sequence shown here is derived from an EMBL/GenBank/DDBJ whole genome shotgun (WGS) entry which is preliminary data.</text>
</comment>
<dbReference type="Proteomes" id="UP000667650">
    <property type="component" value="Unassembled WGS sequence"/>
</dbReference>
<keyword evidence="2" id="KW-1185">Reference proteome</keyword>
<sequence length="149" mass="17110">MRVKGKVIPGYGVASGKGGDPRYHEGTLKLQYPHFKEKGLDLSPFYMGTLNVNIAPYRYQIIKPKLYFENIAWSDHIPPENFYFFDVSLHFKGKRFGGLVYMPDPQTKEDHLQKPTVLELILPKINGLHYGDNLYVNVPEEQLGLIRDA</sequence>
<dbReference type="RefSeq" id="WP_166524816.1">
    <property type="nucleotide sequence ID" value="NZ_JAAABI010000009.1"/>
</dbReference>
<evidence type="ECO:0000313" key="2">
    <source>
        <dbReference type="Proteomes" id="UP000667650"/>
    </source>
</evidence>
<protein>
    <submittedName>
        <fullName evidence="1">Uncharacterized protein</fullName>
    </submittedName>
</protein>
<proteinExistence type="predicted"/>
<organism evidence="1 2">
    <name type="scientific">Flagellimonas ochracea</name>
    <dbReference type="NCBI Taxonomy" id="2696472"/>
    <lineage>
        <taxon>Bacteria</taxon>
        <taxon>Pseudomonadati</taxon>
        <taxon>Bacteroidota</taxon>
        <taxon>Flavobacteriia</taxon>
        <taxon>Flavobacteriales</taxon>
        <taxon>Flavobacteriaceae</taxon>
        <taxon>Flagellimonas</taxon>
    </lineage>
</organism>
<gene>
    <name evidence="1" type="ORF">GTQ34_15965</name>
</gene>
<reference evidence="1" key="1">
    <citation type="submission" date="2020-01" db="EMBL/GenBank/DDBJ databases">
        <title>Muricauda ochracea sp. nov., isolated from a tidal flat of Garorim bay in Korea.</title>
        <authorList>
            <person name="Kim D."/>
            <person name="Yoo Y."/>
            <person name="Kim J.-J."/>
        </authorList>
    </citation>
    <scope>NUCLEOTIDE SEQUENCE</scope>
    <source>
        <strain evidence="1">JGD-17</strain>
    </source>
</reference>
<name>A0A964TEL8_9FLAO</name>
<accession>A0A964TEL8</accession>
<dbReference type="EMBL" id="JAAABI010000009">
    <property type="protein sequence ID" value="NAY93407.1"/>
    <property type="molecule type" value="Genomic_DNA"/>
</dbReference>
<evidence type="ECO:0000313" key="1">
    <source>
        <dbReference type="EMBL" id="NAY93407.1"/>
    </source>
</evidence>
<dbReference type="AlphaFoldDB" id="A0A964TEL8"/>